<dbReference type="InterPro" id="IPR041577">
    <property type="entry name" value="RT_RNaseH_2"/>
</dbReference>
<dbReference type="Pfam" id="PF00665">
    <property type="entry name" value="rve"/>
    <property type="match status" value="1"/>
</dbReference>
<dbReference type="GeneID" id="106011506"/>
<dbReference type="Pfam" id="PF00078">
    <property type="entry name" value="RVT_1"/>
    <property type="match status" value="1"/>
</dbReference>
<feature type="domain" description="Reverse transcriptase" evidence="7">
    <location>
        <begin position="466"/>
        <end position="643"/>
    </location>
</feature>
<dbReference type="Pfam" id="PF17921">
    <property type="entry name" value="Integrase_H2C2"/>
    <property type="match status" value="1"/>
</dbReference>
<keyword evidence="5" id="KW-0511">Multifunctional enzyme</keyword>
<name>A0ABM0ZY66_APLCA</name>
<feature type="compositionally biased region" description="Basic residues" evidence="6">
    <location>
        <begin position="212"/>
        <end position="221"/>
    </location>
</feature>
<dbReference type="Gene3D" id="3.30.420.10">
    <property type="entry name" value="Ribonuclease H-like superfamily/Ribonuclease H"/>
    <property type="match status" value="1"/>
</dbReference>
<accession>A0ABM0ZY66</accession>
<evidence type="ECO:0000259" key="8">
    <source>
        <dbReference type="PROSITE" id="PS50994"/>
    </source>
</evidence>
<keyword evidence="3" id="KW-0540">Nuclease</keyword>
<feature type="region of interest" description="Disordered" evidence="6">
    <location>
        <begin position="1257"/>
        <end position="1327"/>
    </location>
</feature>
<proteinExistence type="predicted"/>
<reference evidence="10" key="1">
    <citation type="submission" date="2025-08" db="UniProtKB">
        <authorList>
            <consortium name="RefSeq"/>
        </authorList>
    </citation>
    <scope>IDENTIFICATION</scope>
</reference>
<keyword evidence="1" id="KW-0808">Transferase</keyword>
<evidence type="ECO:0000256" key="6">
    <source>
        <dbReference type="SAM" id="MobiDB-lite"/>
    </source>
</evidence>
<dbReference type="Pfam" id="PF17919">
    <property type="entry name" value="RT_RNaseH_2"/>
    <property type="match status" value="1"/>
</dbReference>
<sequence length="1327" mass="148669">MPHFKPPEPFDFSKPHEWPEWRQRMLRYRTATKLSAETGAIQVSSLIYAMGRQAEQIFNTFMFPAPVEGNDPRDNFDTVLENFDAHFVPKRNLIHERAKFHARAQNSGETIEEYVRALYELSEHADFKDRDETIRDRLVLGVLDNELSQRLQLEATLTLKSAIETARHFELVKGQVSSQRQLGAAVTVDSVRYGQRGYSSPAHPRGRDGRRTGTHSQHRGSHASPSTFSNCDNCGRGHAQNNCPARGKTCRKCGKRNHFATVCRSSSSHNVNEITESETPSFFLGAVDRDSDSNVVTDVNFGEVSEPPWRVTLNLGGRATSFKIDTGADVSMMSKAVYNRLSPRPKLKTTSAVFRSPGGVIRSVGEFIATTLHNNRNFAFRVFVLDDDTDCLLSRDAAVRLGLISRDRIDSANLVFGDVGPKPIRCEPVKIILKEDAQPYSVNVARRIPIPLMDEVKAELDRMEAAGVIEKISAPTDWCAPMVPVRKRSGSVRICTDLKKLNLSVKRERFMLPTIDDILYKLSGSNKFSKLDATSSFWQLALDDDSAKLTTFITPFGRYFYRRLCFGITSAPEIFQRTMQDILAGIDGVECFMDDILLHTDGQEKHDKLKKKVFQRLKERGVRLNKSKCKFDKDEIDFLGHIISGKGVRPDPSKASAITEMPEPENITDLRRVLGMVNYLGRFVPNLSTVMKPLTDLLNHDAEWAWTPAQSSAFTDVKKVLSSAPTLAFFDMRKPVTVSADASSYGLGGVLLQEDRGDLQPVAYCSRTLSRAEKNYAQIEKELLAATWVCEKFDRYLIGLPSFTLLTDHKPIVPLINSKELNDAPVRCQRMLMRMMRYSGKAVYTQGKNMTVADSLSRSPVVSTEPEEFGEEIEAHVATIQMSWDATDSKLDEIRNKSQQDPAISAAIQYTRSGWPKFIQNVKSEARDLYAVSSELSEVHGLLVRGNRIVIPKAMRGEMLSRIHDGHLGVSKCRERAKSSIWWPGLSSEIREVVSRCDHCQRKRPAQPSEPLTPTALPERPFQMVGADLCNYKGHNYLVLVDYFSRYLEVAYMPDTTSETVVYKLKNVFARFGIPELLVTDNGPQFVSDRFHKFAKGWGFKHTTSSPHFPQSNSGSERAVEGAKKALSQDDPFLALLIYRSTPVSPTGASPAELALGRRLRTTLPTLPSNLNQQVYDRAKIAARDAESKRKYKQAFDRRHGAQNLPELNPGQLVLQKLENDKEWRGPAVVKERCAPRSYIIQSGDRAYCRNSKHLKPYVDPPSMPSSPVATPEPTPMSVPLPPPPAVQPVEPDVTPPSSQPAAVPASSAPITTRSGRVVRRPARYPD</sequence>
<dbReference type="CDD" id="cd09274">
    <property type="entry name" value="RNase_HI_RT_Ty3"/>
    <property type="match status" value="1"/>
</dbReference>
<feature type="compositionally biased region" description="Pro residues" evidence="6">
    <location>
        <begin position="1259"/>
        <end position="1287"/>
    </location>
</feature>
<protein>
    <submittedName>
        <fullName evidence="10">Uncharacterized protein K02A2.6-like</fullName>
    </submittedName>
</protein>
<dbReference type="Gene3D" id="2.40.70.10">
    <property type="entry name" value="Acid Proteases"/>
    <property type="match status" value="1"/>
</dbReference>
<dbReference type="InterPro" id="IPR043502">
    <property type="entry name" value="DNA/RNA_pol_sf"/>
</dbReference>
<dbReference type="PROSITE" id="PS50994">
    <property type="entry name" value="INTEGRASE"/>
    <property type="match status" value="1"/>
</dbReference>
<dbReference type="SUPFAM" id="SSF53098">
    <property type="entry name" value="Ribonuclease H-like"/>
    <property type="match status" value="1"/>
</dbReference>
<dbReference type="InterPro" id="IPR041588">
    <property type="entry name" value="Integrase_H2C2"/>
</dbReference>
<dbReference type="CDD" id="cd01647">
    <property type="entry name" value="RT_LTR"/>
    <property type="match status" value="1"/>
</dbReference>
<feature type="compositionally biased region" description="Basic residues" evidence="6">
    <location>
        <begin position="1317"/>
        <end position="1327"/>
    </location>
</feature>
<dbReference type="InterPro" id="IPR050951">
    <property type="entry name" value="Retrovirus_Pol_polyprotein"/>
</dbReference>
<dbReference type="InterPro" id="IPR036397">
    <property type="entry name" value="RNaseH_sf"/>
</dbReference>
<dbReference type="Gene3D" id="3.10.10.10">
    <property type="entry name" value="HIV Type 1 Reverse Transcriptase, subunit A, domain 1"/>
    <property type="match status" value="1"/>
</dbReference>
<feature type="region of interest" description="Disordered" evidence="6">
    <location>
        <begin position="193"/>
        <end position="231"/>
    </location>
</feature>
<dbReference type="SMART" id="SM00343">
    <property type="entry name" value="ZnF_C2HC"/>
    <property type="match status" value="2"/>
</dbReference>
<keyword evidence="9" id="KW-1185">Reference proteome</keyword>
<organism evidence="9 10">
    <name type="scientific">Aplysia californica</name>
    <name type="common">California sea hare</name>
    <dbReference type="NCBI Taxonomy" id="6500"/>
    <lineage>
        <taxon>Eukaryota</taxon>
        <taxon>Metazoa</taxon>
        <taxon>Spiralia</taxon>
        <taxon>Lophotrochozoa</taxon>
        <taxon>Mollusca</taxon>
        <taxon>Gastropoda</taxon>
        <taxon>Heterobranchia</taxon>
        <taxon>Euthyneura</taxon>
        <taxon>Tectipleura</taxon>
        <taxon>Aplysiida</taxon>
        <taxon>Aplysioidea</taxon>
        <taxon>Aplysiidae</taxon>
        <taxon>Aplysia</taxon>
    </lineage>
</organism>
<dbReference type="Proteomes" id="UP000694888">
    <property type="component" value="Unplaced"/>
</dbReference>
<evidence type="ECO:0000256" key="4">
    <source>
        <dbReference type="ARBA" id="ARBA00022759"/>
    </source>
</evidence>
<keyword evidence="2" id="KW-0548">Nucleotidyltransferase</keyword>
<dbReference type="InterPro" id="IPR021109">
    <property type="entry name" value="Peptidase_aspartic_dom_sf"/>
</dbReference>
<dbReference type="RefSeq" id="XP_012936936.1">
    <property type="nucleotide sequence ID" value="XM_013081482.1"/>
</dbReference>
<dbReference type="InterPro" id="IPR001584">
    <property type="entry name" value="Integrase_cat-core"/>
</dbReference>
<dbReference type="PROSITE" id="PS50878">
    <property type="entry name" value="RT_POL"/>
    <property type="match status" value="1"/>
</dbReference>
<dbReference type="PANTHER" id="PTHR37984:SF5">
    <property type="entry name" value="PROTEIN NYNRIN-LIKE"/>
    <property type="match status" value="1"/>
</dbReference>
<dbReference type="SUPFAM" id="SSF56672">
    <property type="entry name" value="DNA/RNA polymerases"/>
    <property type="match status" value="1"/>
</dbReference>
<evidence type="ECO:0000313" key="9">
    <source>
        <dbReference type="Proteomes" id="UP000694888"/>
    </source>
</evidence>
<dbReference type="Gene3D" id="4.10.60.10">
    <property type="entry name" value="Zinc finger, CCHC-type"/>
    <property type="match status" value="1"/>
</dbReference>
<gene>
    <name evidence="10" type="primary">LOC106011506</name>
</gene>
<evidence type="ECO:0000259" key="7">
    <source>
        <dbReference type="PROSITE" id="PS50878"/>
    </source>
</evidence>
<evidence type="ECO:0000256" key="3">
    <source>
        <dbReference type="ARBA" id="ARBA00022722"/>
    </source>
</evidence>
<feature type="compositionally biased region" description="Low complexity" evidence="6">
    <location>
        <begin position="1300"/>
        <end position="1310"/>
    </location>
</feature>
<evidence type="ECO:0000256" key="5">
    <source>
        <dbReference type="ARBA" id="ARBA00023268"/>
    </source>
</evidence>
<evidence type="ECO:0000256" key="1">
    <source>
        <dbReference type="ARBA" id="ARBA00022679"/>
    </source>
</evidence>
<keyword evidence="4" id="KW-0378">Hydrolase</keyword>
<evidence type="ECO:0000256" key="2">
    <source>
        <dbReference type="ARBA" id="ARBA00022695"/>
    </source>
</evidence>
<dbReference type="Gene3D" id="1.10.340.70">
    <property type="match status" value="1"/>
</dbReference>
<evidence type="ECO:0000313" key="10">
    <source>
        <dbReference type="RefSeq" id="XP_012936936.1"/>
    </source>
</evidence>
<dbReference type="Gene3D" id="3.30.70.270">
    <property type="match status" value="2"/>
</dbReference>
<dbReference type="InterPro" id="IPR012337">
    <property type="entry name" value="RNaseH-like_sf"/>
</dbReference>
<dbReference type="InterPro" id="IPR000477">
    <property type="entry name" value="RT_dom"/>
</dbReference>
<dbReference type="InterPro" id="IPR043128">
    <property type="entry name" value="Rev_trsase/Diguanyl_cyclase"/>
</dbReference>
<dbReference type="InterPro" id="IPR001878">
    <property type="entry name" value="Znf_CCHC"/>
</dbReference>
<keyword evidence="4" id="KW-0255">Endonuclease</keyword>
<dbReference type="SUPFAM" id="SSF50630">
    <property type="entry name" value="Acid proteases"/>
    <property type="match status" value="1"/>
</dbReference>
<feature type="domain" description="Integrase catalytic" evidence="8">
    <location>
        <begin position="1017"/>
        <end position="1176"/>
    </location>
</feature>
<dbReference type="PANTHER" id="PTHR37984">
    <property type="entry name" value="PROTEIN CBG26694"/>
    <property type="match status" value="1"/>
</dbReference>